<name>A0A1V6SLW0_9EURO</name>
<keyword evidence="2" id="KW-1185">Reference proteome</keyword>
<organism evidence="1 2">
    <name type="scientific">Penicillium flavigenum</name>
    <dbReference type="NCBI Taxonomy" id="254877"/>
    <lineage>
        <taxon>Eukaryota</taxon>
        <taxon>Fungi</taxon>
        <taxon>Dikarya</taxon>
        <taxon>Ascomycota</taxon>
        <taxon>Pezizomycotina</taxon>
        <taxon>Eurotiomycetes</taxon>
        <taxon>Eurotiomycetidae</taxon>
        <taxon>Eurotiales</taxon>
        <taxon>Aspergillaceae</taxon>
        <taxon>Penicillium</taxon>
    </lineage>
</organism>
<evidence type="ECO:0000313" key="1">
    <source>
        <dbReference type="EMBL" id="OQE14664.1"/>
    </source>
</evidence>
<evidence type="ECO:0000313" key="2">
    <source>
        <dbReference type="Proteomes" id="UP000191342"/>
    </source>
</evidence>
<gene>
    <name evidence="1" type="ORF">PENFLA_c036G05534</name>
</gene>
<accession>A0A1V6SLW0</accession>
<reference evidence="2" key="1">
    <citation type="journal article" date="2017" name="Nat. Microbiol.">
        <title>Global analysis of biosynthetic gene clusters reveals vast potential of secondary metabolite production in Penicillium species.</title>
        <authorList>
            <person name="Nielsen J.C."/>
            <person name="Grijseels S."/>
            <person name="Prigent S."/>
            <person name="Ji B."/>
            <person name="Dainat J."/>
            <person name="Nielsen K.F."/>
            <person name="Frisvad J.C."/>
            <person name="Workman M."/>
            <person name="Nielsen J."/>
        </authorList>
    </citation>
    <scope>NUCLEOTIDE SEQUENCE [LARGE SCALE GENOMIC DNA]</scope>
    <source>
        <strain evidence="2">IBT 14082</strain>
    </source>
</reference>
<comment type="caution">
    <text evidence="1">The sequence shown here is derived from an EMBL/GenBank/DDBJ whole genome shotgun (WGS) entry which is preliminary data.</text>
</comment>
<dbReference type="EMBL" id="MLQL01000036">
    <property type="protein sequence ID" value="OQE14664.1"/>
    <property type="molecule type" value="Genomic_DNA"/>
</dbReference>
<dbReference type="OrthoDB" id="5421247at2759"/>
<protein>
    <submittedName>
        <fullName evidence="1">Uncharacterized protein</fullName>
    </submittedName>
</protein>
<dbReference type="AlphaFoldDB" id="A0A1V6SLW0"/>
<sequence length="200" mass="22673">MAVTSATPEDAARETLRCLRGFAEFQHVRLLVTGELAEEKEDVVFLIFLGHGFDYRVDELPSGVSDLLKLKLLSMHPASFQQRVGFLEFKNRPLRFIPGEILPYVPQGTPTIAGTGTHGLPYTTAADSLVYMVMSYSMGWGRQKPDQDVTAVMHFVLYLQSQGPIIFSPQQEEFLASQLDWLARNGMWDREWWRHSLGLP</sequence>
<proteinExistence type="predicted"/>
<dbReference type="STRING" id="254877.A0A1V6SLW0"/>
<dbReference type="Proteomes" id="UP000191342">
    <property type="component" value="Unassembled WGS sequence"/>
</dbReference>